<evidence type="ECO:0000259" key="6">
    <source>
        <dbReference type="SMART" id="SM00827"/>
    </source>
</evidence>
<evidence type="ECO:0000256" key="4">
    <source>
        <dbReference type="ARBA" id="ARBA00023315"/>
    </source>
</evidence>
<dbReference type="InterPro" id="IPR050858">
    <property type="entry name" value="Mal-CoA-ACP_Trans/PKS_FabD"/>
</dbReference>
<organism evidence="7">
    <name type="scientific">marine metagenome</name>
    <dbReference type="NCBI Taxonomy" id="408172"/>
    <lineage>
        <taxon>unclassified sequences</taxon>
        <taxon>metagenomes</taxon>
        <taxon>ecological metagenomes</taxon>
    </lineage>
</organism>
<proteinExistence type="inferred from homology"/>
<dbReference type="EMBL" id="UINC01004946">
    <property type="protein sequence ID" value="SVA17984.1"/>
    <property type="molecule type" value="Genomic_DNA"/>
</dbReference>
<evidence type="ECO:0000256" key="2">
    <source>
        <dbReference type="ARBA" id="ARBA00013258"/>
    </source>
</evidence>
<dbReference type="Gene3D" id="3.30.70.250">
    <property type="entry name" value="Malonyl-CoA ACP transacylase, ACP-binding"/>
    <property type="match status" value="1"/>
</dbReference>
<reference evidence="7" key="1">
    <citation type="submission" date="2018-05" db="EMBL/GenBank/DDBJ databases">
        <authorList>
            <person name="Lanie J.A."/>
            <person name="Ng W.-L."/>
            <person name="Kazmierczak K.M."/>
            <person name="Andrzejewski T.M."/>
            <person name="Davidsen T.M."/>
            <person name="Wayne K.J."/>
            <person name="Tettelin H."/>
            <person name="Glass J.I."/>
            <person name="Rusch D."/>
            <person name="Podicherti R."/>
            <person name="Tsui H.-C.T."/>
            <person name="Winkler M.E."/>
        </authorList>
    </citation>
    <scope>NUCLEOTIDE SEQUENCE</scope>
</reference>
<dbReference type="PANTHER" id="PTHR42681">
    <property type="entry name" value="MALONYL-COA-ACYL CARRIER PROTEIN TRANSACYLASE, MITOCHONDRIAL"/>
    <property type="match status" value="1"/>
</dbReference>
<dbReference type="AlphaFoldDB" id="A0A381TQA8"/>
<evidence type="ECO:0000256" key="1">
    <source>
        <dbReference type="ARBA" id="ARBA00008217"/>
    </source>
</evidence>
<name>A0A381TQA8_9ZZZZ</name>
<dbReference type="Gene3D" id="3.40.366.10">
    <property type="entry name" value="Malonyl-Coenzyme A Acyl Carrier Protein, domain 2"/>
    <property type="match status" value="1"/>
</dbReference>
<dbReference type="EC" id="2.3.1.39" evidence="2"/>
<dbReference type="PANTHER" id="PTHR42681:SF1">
    <property type="entry name" value="MALONYL-COA-ACYL CARRIER PROTEIN TRANSACYLASE, MITOCHONDRIAL"/>
    <property type="match status" value="1"/>
</dbReference>
<dbReference type="SUPFAM" id="SSF52151">
    <property type="entry name" value="FabD/lysophospholipase-like"/>
    <property type="match status" value="1"/>
</dbReference>
<dbReference type="GO" id="GO:0005829">
    <property type="term" value="C:cytosol"/>
    <property type="evidence" value="ECO:0007669"/>
    <property type="project" value="TreeGrafter"/>
</dbReference>
<protein>
    <recommendedName>
        <fullName evidence="2">[acyl-carrier-protein] S-malonyltransferase</fullName>
        <ecNumber evidence="2">2.3.1.39</ecNumber>
    </recommendedName>
</protein>
<feature type="domain" description="Malonyl-CoA:ACP transacylase (MAT)" evidence="6">
    <location>
        <begin position="12"/>
        <end position="309"/>
    </location>
</feature>
<dbReference type="PIRSF" id="PIRSF000446">
    <property type="entry name" value="Mct"/>
    <property type="match status" value="1"/>
</dbReference>
<dbReference type="NCBIfam" id="TIGR00128">
    <property type="entry name" value="fabD"/>
    <property type="match status" value="1"/>
</dbReference>
<evidence type="ECO:0000313" key="7">
    <source>
        <dbReference type="EMBL" id="SVA17984.1"/>
    </source>
</evidence>
<dbReference type="GO" id="GO:0004314">
    <property type="term" value="F:[acyl-carrier-protein] S-malonyltransferase activity"/>
    <property type="evidence" value="ECO:0007669"/>
    <property type="project" value="UniProtKB-EC"/>
</dbReference>
<dbReference type="InterPro" id="IPR014043">
    <property type="entry name" value="Acyl_transferase_dom"/>
</dbReference>
<comment type="similarity">
    <text evidence="1">Belongs to the FabD family.</text>
</comment>
<dbReference type="SUPFAM" id="SSF55048">
    <property type="entry name" value="Probable ACP-binding domain of malonyl-CoA ACP transacylase"/>
    <property type="match status" value="1"/>
</dbReference>
<keyword evidence="3" id="KW-0808">Transferase</keyword>
<dbReference type="InterPro" id="IPR001227">
    <property type="entry name" value="Ac_transferase_dom_sf"/>
</dbReference>
<dbReference type="InterPro" id="IPR016036">
    <property type="entry name" value="Malonyl_transacylase_ACP-bd"/>
</dbReference>
<dbReference type="InterPro" id="IPR024925">
    <property type="entry name" value="Malonyl_CoA-ACP_transAc"/>
</dbReference>
<dbReference type="InterPro" id="IPR016035">
    <property type="entry name" value="Acyl_Trfase/lysoPLipase"/>
</dbReference>
<accession>A0A381TQA8</accession>
<keyword evidence="4" id="KW-0012">Acyltransferase</keyword>
<dbReference type="GO" id="GO:0006633">
    <property type="term" value="P:fatty acid biosynthetic process"/>
    <property type="evidence" value="ECO:0007669"/>
    <property type="project" value="TreeGrafter"/>
</dbReference>
<dbReference type="SMART" id="SM00827">
    <property type="entry name" value="PKS_AT"/>
    <property type="match status" value="1"/>
</dbReference>
<dbReference type="Pfam" id="PF00698">
    <property type="entry name" value="Acyl_transf_1"/>
    <property type="match status" value="1"/>
</dbReference>
<evidence type="ECO:0000256" key="3">
    <source>
        <dbReference type="ARBA" id="ARBA00022679"/>
    </source>
</evidence>
<gene>
    <name evidence="7" type="ORF">METZ01_LOCUS70838</name>
</gene>
<comment type="catalytic activity">
    <reaction evidence="5">
        <text>holo-[ACP] + malonyl-CoA = malonyl-[ACP] + CoA</text>
        <dbReference type="Rhea" id="RHEA:41792"/>
        <dbReference type="Rhea" id="RHEA-COMP:9623"/>
        <dbReference type="Rhea" id="RHEA-COMP:9685"/>
        <dbReference type="ChEBI" id="CHEBI:57287"/>
        <dbReference type="ChEBI" id="CHEBI:57384"/>
        <dbReference type="ChEBI" id="CHEBI:64479"/>
        <dbReference type="ChEBI" id="CHEBI:78449"/>
        <dbReference type="EC" id="2.3.1.39"/>
    </reaction>
</comment>
<evidence type="ECO:0000256" key="5">
    <source>
        <dbReference type="ARBA" id="ARBA00048462"/>
    </source>
</evidence>
<sequence length="313" mass="33683">MIKHTNSKIAFLFPGQGSQAVGMGKDLYLNSIAAREVFDEIDDALGYKLSSIMFEGPENDLKQTENTQPAIMATSVAAWRAMEETTDVLQIPNAIAGHSLGEYSALAVANVLSIADAVKLVSKRGQLMQGACEQRPGGMVAMVGLDEITAEEICRESGAQMSTINTDQQIIIAGDHQSLTMAIDIAGTRGAKKAIPLQVGGAFHSGLMSPAQNGLNEMIDSLTFHNPLVPLVGNVTAKALNTAEDVREELRLQLTSCVQWNDTIKLMLNDDINDFYEIGHGRTLSGMVKRIDRKSTVTNIHDFTSVLAYASAS</sequence>
<dbReference type="InterPro" id="IPR004410">
    <property type="entry name" value="Malonyl_CoA-ACP_transAc_FabD"/>
</dbReference>